<dbReference type="AlphaFoldDB" id="A0A225SMS2"/>
<name>A0A225SMS2_9BURK</name>
<evidence type="ECO:0000313" key="1">
    <source>
        <dbReference type="EMBL" id="OWY32025.1"/>
    </source>
</evidence>
<organism evidence="1 2">
    <name type="scientific">Herbaspirillum aquaticum</name>
    <dbReference type="NCBI Taxonomy" id="568783"/>
    <lineage>
        <taxon>Bacteria</taxon>
        <taxon>Pseudomonadati</taxon>
        <taxon>Pseudomonadota</taxon>
        <taxon>Betaproteobacteria</taxon>
        <taxon>Burkholderiales</taxon>
        <taxon>Oxalobacteraceae</taxon>
        <taxon>Herbaspirillum</taxon>
    </lineage>
</organism>
<dbReference type="EMBL" id="NJGV01000031">
    <property type="protein sequence ID" value="OWY32025.1"/>
    <property type="molecule type" value="Genomic_DNA"/>
</dbReference>
<dbReference type="RefSeq" id="WP_088757405.1">
    <property type="nucleotide sequence ID" value="NZ_NJGV01000031.1"/>
</dbReference>
<gene>
    <name evidence="1" type="ORF">CEJ45_23405</name>
</gene>
<dbReference type="Pfam" id="PF07409">
    <property type="entry name" value="GP46"/>
    <property type="match status" value="1"/>
</dbReference>
<dbReference type="InterPro" id="IPR010877">
    <property type="entry name" value="Phage_Mu_Gp46"/>
</dbReference>
<reference evidence="1 2" key="1">
    <citation type="journal article" date="2010" name="Int. J. Syst. Evol. Microbiol.">
        <title>Reclassification of Herbaspirillum putei as a later heterotypic synonym of Herbaspirillum huttiense, with the description of H. huttiense subsp. huttiense subsp. nov. and H. huttiense subsp. putei subsp. nov., comb. nov., and description of Herbaspirillum aquaticum sp. nov.</title>
        <authorList>
            <person name="Dobritsa A.P."/>
            <person name="Reddy M.C."/>
            <person name="Samadpour M."/>
        </authorList>
    </citation>
    <scope>NUCLEOTIDE SEQUENCE [LARGE SCALE GENOMIC DNA]</scope>
    <source>
        <strain evidence="1 2">IEH 4430</strain>
    </source>
</reference>
<evidence type="ECO:0008006" key="3">
    <source>
        <dbReference type="Google" id="ProtNLM"/>
    </source>
</evidence>
<evidence type="ECO:0000313" key="2">
    <source>
        <dbReference type="Proteomes" id="UP000214747"/>
    </source>
</evidence>
<accession>A0A225SMS2</accession>
<comment type="caution">
    <text evidence="1">The sequence shown here is derived from an EMBL/GenBank/DDBJ whole genome shotgun (WGS) entry which is preliminary data.</text>
</comment>
<dbReference type="Proteomes" id="UP000214747">
    <property type="component" value="Unassembled WGS sequence"/>
</dbReference>
<keyword evidence="2" id="KW-1185">Reference proteome</keyword>
<sequence length="155" mass="17230">MDIEIFWDAANHRGDIAVLNGDLATDHDIKTAILISLFSDRRAEDDDPLPDASSSKRGWWGDALGGAGEGRRIGSRLWLLAREKQLAEVVAKAREYGQEALLWLVQDGVVDSVQVDAQVVRQGWLGLGITVTRPKKAPAKYRFDFAWSNINQGRM</sequence>
<protein>
    <recommendedName>
        <fullName evidence="3">Phage tail protein</fullName>
    </recommendedName>
</protein>
<proteinExistence type="predicted"/>